<protein>
    <submittedName>
        <fullName evidence="2">Uncharacterized protein</fullName>
    </submittedName>
</protein>
<evidence type="ECO:0000313" key="2">
    <source>
        <dbReference type="EMBL" id="KAJ7617134.1"/>
    </source>
</evidence>
<dbReference type="Proteomes" id="UP001221142">
    <property type="component" value="Unassembled WGS sequence"/>
</dbReference>
<feature type="chain" id="PRO_5042182504" evidence="1">
    <location>
        <begin position="20"/>
        <end position="145"/>
    </location>
</feature>
<gene>
    <name evidence="2" type="ORF">FB45DRAFT_1104281</name>
</gene>
<evidence type="ECO:0000256" key="1">
    <source>
        <dbReference type="SAM" id="SignalP"/>
    </source>
</evidence>
<organism evidence="2 3">
    <name type="scientific">Roridomyces roridus</name>
    <dbReference type="NCBI Taxonomy" id="1738132"/>
    <lineage>
        <taxon>Eukaryota</taxon>
        <taxon>Fungi</taxon>
        <taxon>Dikarya</taxon>
        <taxon>Basidiomycota</taxon>
        <taxon>Agaricomycotina</taxon>
        <taxon>Agaricomycetes</taxon>
        <taxon>Agaricomycetidae</taxon>
        <taxon>Agaricales</taxon>
        <taxon>Marasmiineae</taxon>
        <taxon>Mycenaceae</taxon>
        <taxon>Roridomyces</taxon>
    </lineage>
</organism>
<evidence type="ECO:0000313" key="3">
    <source>
        <dbReference type="Proteomes" id="UP001221142"/>
    </source>
</evidence>
<proteinExistence type="predicted"/>
<reference evidence="2" key="1">
    <citation type="submission" date="2023-03" db="EMBL/GenBank/DDBJ databases">
        <title>Massive genome expansion in bonnet fungi (Mycena s.s.) driven by repeated elements and novel gene families across ecological guilds.</title>
        <authorList>
            <consortium name="Lawrence Berkeley National Laboratory"/>
            <person name="Harder C.B."/>
            <person name="Miyauchi S."/>
            <person name="Viragh M."/>
            <person name="Kuo A."/>
            <person name="Thoen E."/>
            <person name="Andreopoulos B."/>
            <person name="Lu D."/>
            <person name="Skrede I."/>
            <person name="Drula E."/>
            <person name="Henrissat B."/>
            <person name="Morin E."/>
            <person name="Kohler A."/>
            <person name="Barry K."/>
            <person name="LaButti K."/>
            <person name="Morin E."/>
            <person name="Salamov A."/>
            <person name="Lipzen A."/>
            <person name="Mereny Z."/>
            <person name="Hegedus B."/>
            <person name="Baldrian P."/>
            <person name="Stursova M."/>
            <person name="Weitz H."/>
            <person name="Taylor A."/>
            <person name="Grigoriev I.V."/>
            <person name="Nagy L.G."/>
            <person name="Martin F."/>
            <person name="Kauserud H."/>
        </authorList>
    </citation>
    <scope>NUCLEOTIDE SEQUENCE</scope>
    <source>
        <strain evidence="2">9284</strain>
    </source>
</reference>
<keyword evidence="1" id="KW-0732">Signal</keyword>
<name>A0AAD7BCV1_9AGAR</name>
<keyword evidence="3" id="KW-1185">Reference proteome</keyword>
<feature type="signal peptide" evidence="1">
    <location>
        <begin position="1"/>
        <end position="19"/>
    </location>
</feature>
<dbReference type="EMBL" id="JARKIF010000021">
    <property type="protein sequence ID" value="KAJ7617134.1"/>
    <property type="molecule type" value="Genomic_DNA"/>
</dbReference>
<dbReference type="AlphaFoldDB" id="A0AAD7BCV1"/>
<accession>A0AAD7BCV1</accession>
<comment type="caution">
    <text evidence="2">The sequence shown here is derived from an EMBL/GenBank/DDBJ whole genome shotgun (WGS) entry which is preliminary data.</text>
</comment>
<sequence>MNLLHILSTALIYVGIASAALKNYTIQDDDPAVTYSQIPLVTCPPTTCSPTMANLFNGTATVTDGPITVSFTGSAVYVYLGASGPCFFTIDGVTAGTFPGSTLDELNQDERLVYSNTSLTDEEHRLAIYPGALVSLVAFDYVVYT</sequence>